<reference evidence="8" key="1">
    <citation type="submission" date="2019-06" db="EMBL/GenBank/DDBJ databases">
        <authorList>
            <consortium name="Wellcome Sanger Institute Data Sharing"/>
        </authorList>
    </citation>
    <scope>NUCLEOTIDE SEQUENCE [LARGE SCALE GENOMIC DNA]</scope>
</reference>
<dbReference type="Pfam" id="PF04691">
    <property type="entry name" value="ApoC-I"/>
    <property type="match status" value="1"/>
</dbReference>
<dbReference type="GO" id="GO:0034447">
    <property type="term" value="P:very-low-density lipoprotein particle clearance"/>
    <property type="evidence" value="ECO:0007669"/>
    <property type="project" value="TreeGrafter"/>
</dbReference>
<evidence type="ECO:0000256" key="1">
    <source>
        <dbReference type="ARBA" id="ARBA00004613"/>
    </source>
</evidence>
<reference evidence="8" key="2">
    <citation type="submission" date="2025-08" db="UniProtKB">
        <authorList>
            <consortium name="Ensembl"/>
        </authorList>
    </citation>
    <scope>IDENTIFICATION</scope>
</reference>
<feature type="signal peptide" evidence="7">
    <location>
        <begin position="1"/>
        <end position="20"/>
    </location>
</feature>
<gene>
    <name evidence="8" type="primary">apoc1</name>
</gene>
<dbReference type="PANTHER" id="PTHR16565:SF2">
    <property type="entry name" value="APOLIPOPROTEIN C-I"/>
    <property type="match status" value="1"/>
</dbReference>
<evidence type="ECO:0000256" key="3">
    <source>
        <dbReference type="ARBA" id="ARBA00022448"/>
    </source>
</evidence>
<dbReference type="Gene3D" id="4.10.260.30">
    <property type="entry name" value="Apolipoprotein C-I"/>
    <property type="match status" value="1"/>
</dbReference>
<accession>A0A667YDZ3</accession>
<dbReference type="GO" id="GO:0004859">
    <property type="term" value="F:phospholipase inhibitor activity"/>
    <property type="evidence" value="ECO:0007669"/>
    <property type="project" value="TreeGrafter"/>
</dbReference>
<dbReference type="OrthoDB" id="8941712at2759"/>
<comment type="subcellular location">
    <subcellularLocation>
        <location evidence="1">Secreted</location>
    </subcellularLocation>
</comment>
<dbReference type="InterPro" id="IPR006781">
    <property type="entry name" value="ApoC-I"/>
</dbReference>
<dbReference type="Proteomes" id="UP000472263">
    <property type="component" value="Chromosome 16"/>
</dbReference>
<dbReference type="InterPro" id="IPR043081">
    <property type="entry name" value="ApoC-1_sf"/>
</dbReference>
<keyword evidence="4" id="KW-0964">Secreted</keyword>
<evidence type="ECO:0000256" key="6">
    <source>
        <dbReference type="ARBA" id="ARBA00023055"/>
    </source>
</evidence>
<name>A0A667YDZ3_9TELE</name>
<proteinExistence type="inferred from homology"/>
<dbReference type="GO" id="GO:0034361">
    <property type="term" value="C:very-low-density lipoprotein particle"/>
    <property type="evidence" value="ECO:0007669"/>
    <property type="project" value="TreeGrafter"/>
</dbReference>
<dbReference type="GO" id="GO:0006869">
    <property type="term" value="P:lipid transport"/>
    <property type="evidence" value="ECO:0007669"/>
    <property type="project" value="UniProtKB-KW"/>
</dbReference>
<dbReference type="GO" id="GO:0034364">
    <property type="term" value="C:high-density lipoprotein particle"/>
    <property type="evidence" value="ECO:0007669"/>
    <property type="project" value="TreeGrafter"/>
</dbReference>
<dbReference type="GO" id="GO:0005504">
    <property type="term" value="F:fatty acid binding"/>
    <property type="evidence" value="ECO:0007669"/>
    <property type="project" value="TreeGrafter"/>
</dbReference>
<dbReference type="GO" id="GO:0042157">
    <property type="term" value="P:lipoprotein metabolic process"/>
    <property type="evidence" value="ECO:0007669"/>
    <property type="project" value="InterPro"/>
</dbReference>
<evidence type="ECO:0000256" key="7">
    <source>
        <dbReference type="SAM" id="SignalP"/>
    </source>
</evidence>
<comment type="similarity">
    <text evidence="2">Belongs to the apolipoprotein C1 family.</text>
</comment>
<evidence type="ECO:0000256" key="4">
    <source>
        <dbReference type="ARBA" id="ARBA00022525"/>
    </source>
</evidence>
<evidence type="ECO:0000256" key="5">
    <source>
        <dbReference type="ARBA" id="ARBA00022729"/>
    </source>
</evidence>
<dbReference type="FunCoup" id="A0A667YDZ3">
    <property type="interactions" value="141"/>
</dbReference>
<dbReference type="GO" id="GO:0032375">
    <property type="term" value="P:negative regulation of cholesterol transport"/>
    <property type="evidence" value="ECO:0007669"/>
    <property type="project" value="TreeGrafter"/>
</dbReference>
<sequence>MKLYLAVAVLMLAFAAQAEAQQDDTLANFGTKVKEVTLDMGEKVKTAFEEVHNSDFAVNTRKWFAGQFDAFLEQYQRMTSNLGN</sequence>
<dbReference type="PANTHER" id="PTHR16565">
    <property type="entry name" value="APOLIPOPROTEIN C-I"/>
    <property type="match status" value="1"/>
</dbReference>
<dbReference type="GO" id="GO:0050995">
    <property type="term" value="P:negative regulation of lipid catabolic process"/>
    <property type="evidence" value="ECO:0007669"/>
    <property type="project" value="TreeGrafter"/>
</dbReference>
<reference evidence="8" key="3">
    <citation type="submission" date="2025-09" db="UniProtKB">
        <authorList>
            <consortium name="Ensembl"/>
        </authorList>
    </citation>
    <scope>IDENTIFICATION</scope>
</reference>
<evidence type="ECO:0000313" key="8">
    <source>
        <dbReference type="Ensembl" id="ENSMMDP00005019476.1"/>
    </source>
</evidence>
<dbReference type="InParanoid" id="A0A667YDZ3"/>
<dbReference type="AlphaFoldDB" id="A0A667YDZ3"/>
<dbReference type="GO" id="GO:0006641">
    <property type="term" value="P:triglyceride metabolic process"/>
    <property type="evidence" value="ECO:0007669"/>
    <property type="project" value="TreeGrafter"/>
</dbReference>
<dbReference type="Ensembl" id="ENSMMDT00005019942.1">
    <property type="protein sequence ID" value="ENSMMDP00005019476.1"/>
    <property type="gene ID" value="ENSMMDG00005009649.1"/>
</dbReference>
<dbReference type="GeneTree" id="ENSGT00610000087424"/>
<organism evidence="8 9">
    <name type="scientific">Myripristis murdjan</name>
    <name type="common">pinecone soldierfish</name>
    <dbReference type="NCBI Taxonomy" id="586833"/>
    <lineage>
        <taxon>Eukaryota</taxon>
        <taxon>Metazoa</taxon>
        <taxon>Chordata</taxon>
        <taxon>Craniata</taxon>
        <taxon>Vertebrata</taxon>
        <taxon>Euteleostomi</taxon>
        <taxon>Actinopterygii</taxon>
        <taxon>Neopterygii</taxon>
        <taxon>Teleostei</taxon>
        <taxon>Neoteleostei</taxon>
        <taxon>Acanthomorphata</taxon>
        <taxon>Holocentriformes</taxon>
        <taxon>Holocentridae</taxon>
        <taxon>Myripristis</taxon>
    </lineage>
</organism>
<keyword evidence="3" id="KW-0813">Transport</keyword>
<keyword evidence="6" id="KW-0445">Lipid transport</keyword>
<feature type="chain" id="PRO_5025649076" evidence="7">
    <location>
        <begin position="21"/>
        <end position="84"/>
    </location>
</feature>
<protein>
    <submittedName>
        <fullName evidence="8">Apolipoprotein C-I-like</fullName>
    </submittedName>
</protein>
<keyword evidence="9" id="KW-1185">Reference proteome</keyword>
<evidence type="ECO:0000256" key="2">
    <source>
        <dbReference type="ARBA" id="ARBA00009204"/>
    </source>
</evidence>
<evidence type="ECO:0000313" key="9">
    <source>
        <dbReference type="Proteomes" id="UP000472263"/>
    </source>
</evidence>
<keyword evidence="5 7" id="KW-0732">Signal</keyword>
<dbReference type="GO" id="GO:0010916">
    <property type="term" value="P:negative regulation of very-low-density lipoprotein particle clearance"/>
    <property type="evidence" value="ECO:0007669"/>
    <property type="project" value="TreeGrafter"/>
</dbReference>